<dbReference type="Proteomes" id="UP000738376">
    <property type="component" value="Unassembled WGS sequence"/>
</dbReference>
<keyword evidence="2" id="KW-1185">Reference proteome</keyword>
<proteinExistence type="predicted"/>
<evidence type="ECO:0000313" key="1">
    <source>
        <dbReference type="EMBL" id="NMF60775.1"/>
    </source>
</evidence>
<gene>
    <name evidence="1" type="ORF">HC246_22800</name>
</gene>
<comment type="caution">
    <text evidence="1">The sequence shown here is derived from an EMBL/GenBank/DDBJ whole genome shotgun (WGS) entry which is preliminary data.</text>
</comment>
<accession>A0ABX1LZ29</accession>
<protein>
    <recommendedName>
        <fullName evidence="3">Riboflavin kinase</fullName>
    </recommendedName>
</protein>
<dbReference type="EMBL" id="JAAVJL010000004">
    <property type="protein sequence ID" value="NMF60775.1"/>
    <property type="molecule type" value="Genomic_DNA"/>
</dbReference>
<evidence type="ECO:0000313" key="2">
    <source>
        <dbReference type="Proteomes" id="UP000738376"/>
    </source>
</evidence>
<dbReference type="RefSeq" id="WP_169365717.1">
    <property type="nucleotide sequence ID" value="NZ_JAAVJL010000004.1"/>
</dbReference>
<reference evidence="1 2" key="1">
    <citation type="submission" date="2020-03" db="EMBL/GenBank/DDBJ databases">
        <title>Draft Genome Sequence of 2-Methylisoborneol Producing Pseudanabaena yagii Strain GIHE-NHR1 Isolated from North Han River in South Korea.</title>
        <authorList>
            <person name="Jeong J."/>
        </authorList>
    </citation>
    <scope>NUCLEOTIDE SEQUENCE [LARGE SCALE GENOMIC DNA]</scope>
    <source>
        <strain evidence="1 2">GIHE-NHR1</strain>
    </source>
</reference>
<name>A0ABX1LZ29_9CYAN</name>
<organism evidence="1 2">
    <name type="scientific">Pseudanabaena yagii GIHE-NHR1</name>
    <dbReference type="NCBI Taxonomy" id="2722753"/>
    <lineage>
        <taxon>Bacteria</taxon>
        <taxon>Bacillati</taxon>
        <taxon>Cyanobacteriota</taxon>
        <taxon>Cyanophyceae</taxon>
        <taxon>Pseudanabaenales</taxon>
        <taxon>Pseudanabaenaceae</taxon>
        <taxon>Pseudanabaena</taxon>
        <taxon>Pseudanabaena yagii</taxon>
    </lineage>
</organism>
<sequence length="152" mass="17315">MTQKINGKLIQGHQVASGKGANSPYAQGTISTQIPLFQELGLDLSPYFRGTLNVDISPYTYHMKTPQFTFRKVNWTISHPPEDFSFSQCLIIYNDDSYDGWVYYPHPETKIRHFHNPSIVEVIAIPIPKIKYGDLLQVSINPIEIDILDFTA</sequence>
<evidence type="ECO:0008006" key="3">
    <source>
        <dbReference type="Google" id="ProtNLM"/>
    </source>
</evidence>